<evidence type="ECO:0008006" key="3">
    <source>
        <dbReference type="Google" id="ProtNLM"/>
    </source>
</evidence>
<dbReference type="EMBL" id="JARJLG010000010">
    <property type="protein sequence ID" value="KAJ7777626.1"/>
    <property type="molecule type" value="Genomic_DNA"/>
</dbReference>
<gene>
    <name evidence="1" type="ORF">DFH07DRAFT_731355</name>
</gene>
<name>A0AAD7NW68_9AGAR</name>
<dbReference type="Proteomes" id="UP001215280">
    <property type="component" value="Unassembled WGS sequence"/>
</dbReference>
<reference evidence="1" key="1">
    <citation type="submission" date="2023-03" db="EMBL/GenBank/DDBJ databases">
        <title>Massive genome expansion in bonnet fungi (Mycena s.s.) driven by repeated elements and novel gene families across ecological guilds.</title>
        <authorList>
            <consortium name="Lawrence Berkeley National Laboratory"/>
            <person name="Harder C.B."/>
            <person name="Miyauchi S."/>
            <person name="Viragh M."/>
            <person name="Kuo A."/>
            <person name="Thoen E."/>
            <person name="Andreopoulos B."/>
            <person name="Lu D."/>
            <person name="Skrede I."/>
            <person name="Drula E."/>
            <person name="Henrissat B."/>
            <person name="Morin E."/>
            <person name="Kohler A."/>
            <person name="Barry K."/>
            <person name="LaButti K."/>
            <person name="Morin E."/>
            <person name="Salamov A."/>
            <person name="Lipzen A."/>
            <person name="Mereny Z."/>
            <person name="Hegedus B."/>
            <person name="Baldrian P."/>
            <person name="Stursova M."/>
            <person name="Weitz H."/>
            <person name="Taylor A."/>
            <person name="Grigoriev I.V."/>
            <person name="Nagy L.G."/>
            <person name="Martin F."/>
            <person name="Kauserud H."/>
        </authorList>
    </citation>
    <scope>NUCLEOTIDE SEQUENCE</scope>
    <source>
        <strain evidence="1">CBHHK188m</strain>
    </source>
</reference>
<dbReference type="AlphaFoldDB" id="A0AAD7NW68"/>
<protein>
    <recommendedName>
        <fullName evidence="3">Integrase zinc-binding domain-containing protein</fullName>
    </recommendedName>
</protein>
<feature type="non-terminal residue" evidence="1">
    <location>
        <position position="213"/>
    </location>
</feature>
<organism evidence="1 2">
    <name type="scientific">Mycena maculata</name>
    <dbReference type="NCBI Taxonomy" id="230809"/>
    <lineage>
        <taxon>Eukaryota</taxon>
        <taxon>Fungi</taxon>
        <taxon>Dikarya</taxon>
        <taxon>Basidiomycota</taxon>
        <taxon>Agaricomycotina</taxon>
        <taxon>Agaricomycetes</taxon>
        <taxon>Agaricomycetidae</taxon>
        <taxon>Agaricales</taxon>
        <taxon>Marasmiineae</taxon>
        <taxon>Mycenaceae</taxon>
        <taxon>Mycena</taxon>
    </lineage>
</organism>
<evidence type="ECO:0000313" key="1">
    <source>
        <dbReference type="EMBL" id="KAJ7777626.1"/>
    </source>
</evidence>
<proteinExistence type="predicted"/>
<comment type="caution">
    <text evidence="1">The sequence shown here is derived from an EMBL/GenBank/DDBJ whole genome shotgun (WGS) entry which is preliminary data.</text>
</comment>
<evidence type="ECO:0000313" key="2">
    <source>
        <dbReference type="Proteomes" id="UP001215280"/>
    </source>
</evidence>
<sequence>MRSQIDSAYLDVSAHSTELGLALLERTPSTSSSISTYPNPQQIRDFAGFPTYAQYKHLEATYLQGISTTARQEKALIPQTVFDRVWKVLSGDDKVEDPAFRHWARVTFSLGVPPVALASPHPHPHVHSQSHSRGAQAQVALLSKGVVVAVREQLYELLCYCHGNRGHRGRDATAKFVKERYSYVPGPLISEFVRACPTCAQSIWRVGKAKFSV</sequence>
<accession>A0AAD7NW68</accession>
<keyword evidence="2" id="KW-1185">Reference proteome</keyword>